<feature type="compositionally biased region" description="Basic and acidic residues" evidence="18">
    <location>
        <begin position="14"/>
        <end position="33"/>
    </location>
</feature>
<dbReference type="PANTHER" id="PTHR46167">
    <property type="entry name" value="N-LYSINE METHYLTRANSFERASE KMT5A"/>
    <property type="match status" value="1"/>
</dbReference>
<comment type="caution">
    <text evidence="20">The sequence shown here is derived from an EMBL/GenBank/DDBJ whole genome shotgun (WGS) entry which is preliminary data.</text>
</comment>
<keyword evidence="5" id="KW-0678">Repressor</keyword>
<dbReference type="GO" id="GO:0032259">
    <property type="term" value="P:methylation"/>
    <property type="evidence" value="ECO:0007669"/>
    <property type="project" value="UniProtKB-KW"/>
</dbReference>
<evidence type="ECO:0000256" key="14">
    <source>
        <dbReference type="ARBA" id="ARBA00023242"/>
    </source>
</evidence>
<evidence type="ECO:0000256" key="11">
    <source>
        <dbReference type="ARBA" id="ARBA00022853"/>
    </source>
</evidence>
<dbReference type="Gene3D" id="2.170.270.10">
    <property type="entry name" value="SET domain"/>
    <property type="match status" value="1"/>
</dbReference>
<dbReference type="Pfam" id="PF00856">
    <property type="entry name" value="SET"/>
    <property type="match status" value="1"/>
</dbReference>
<keyword evidence="14" id="KW-0539">Nucleus</keyword>
<evidence type="ECO:0000256" key="1">
    <source>
        <dbReference type="ARBA" id="ARBA00004123"/>
    </source>
</evidence>
<evidence type="ECO:0000259" key="19">
    <source>
        <dbReference type="PROSITE" id="PS50280"/>
    </source>
</evidence>
<comment type="subcellular location">
    <subcellularLocation>
        <location evidence="2">Chromosome</location>
    </subcellularLocation>
    <subcellularLocation>
        <location evidence="1">Nucleus</location>
    </subcellularLocation>
</comment>
<keyword evidence="13" id="KW-0804">Transcription</keyword>
<reference evidence="20 21" key="1">
    <citation type="submission" date="2024-06" db="EMBL/GenBank/DDBJ databases">
        <authorList>
            <person name="Pan Q."/>
            <person name="Wen M."/>
            <person name="Jouanno E."/>
            <person name="Zahm M."/>
            <person name="Klopp C."/>
            <person name="Cabau C."/>
            <person name="Louis A."/>
            <person name="Berthelot C."/>
            <person name="Parey E."/>
            <person name="Roest Crollius H."/>
            <person name="Montfort J."/>
            <person name="Robinson-Rechavi M."/>
            <person name="Bouchez O."/>
            <person name="Lampietro C."/>
            <person name="Lopez Roques C."/>
            <person name="Donnadieu C."/>
            <person name="Postlethwait J."/>
            <person name="Bobe J."/>
            <person name="Verreycken H."/>
            <person name="Guiguen Y."/>
        </authorList>
    </citation>
    <scope>NUCLEOTIDE SEQUENCE [LARGE SCALE GENOMIC DNA]</scope>
    <source>
        <strain evidence="20">Up_M1</strain>
        <tissue evidence="20">Testis</tissue>
    </source>
</reference>
<dbReference type="PROSITE" id="PS51571">
    <property type="entry name" value="SAM_MT43_PR_SET"/>
    <property type="match status" value="1"/>
</dbReference>
<evidence type="ECO:0000256" key="8">
    <source>
        <dbReference type="ARBA" id="ARBA00022679"/>
    </source>
</evidence>
<feature type="domain" description="SET" evidence="19">
    <location>
        <begin position="202"/>
        <end position="323"/>
    </location>
</feature>
<evidence type="ECO:0000313" key="21">
    <source>
        <dbReference type="Proteomes" id="UP001557470"/>
    </source>
</evidence>
<keyword evidence="4" id="KW-0158">Chromosome</keyword>
<organism evidence="20 21">
    <name type="scientific">Umbra pygmaea</name>
    <name type="common">Eastern mudminnow</name>
    <dbReference type="NCBI Taxonomy" id="75934"/>
    <lineage>
        <taxon>Eukaryota</taxon>
        <taxon>Metazoa</taxon>
        <taxon>Chordata</taxon>
        <taxon>Craniata</taxon>
        <taxon>Vertebrata</taxon>
        <taxon>Euteleostomi</taxon>
        <taxon>Actinopterygii</taxon>
        <taxon>Neopterygii</taxon>
        <taxon>Teleostei</taxon>
        <taxon>Protacanthopterygii</taxon>
        <taxon>Esociformes</taxon>
        <taxon>Umbridae</taxon>
        <taxon>Umbra</taxon>
    </lineage>
</organism>
<keyword evidence="8" id="KW-0808">Transferase</keyword>
<evidence type="ECO:0000256" key="2">
    <source>
        <dbReference type="ARBA" id="ARBA00004286"/>
    </source>
</evidence>
<evidence type="ECO:0000256" key="7">
    <source>
        <dbReference type="ARBA" id="ARBA00022618"/>
    </source>
</evidence>
<dbReference type="Proteomes" id="UP001557470">
    <property type="component" value="Unassembled WGS sequence"/>
</dbReference>
<keyword evidence="10" id="KW-0498">Mitosis</keyword>
<comment type="catalytic activity">
    <reaction evidence="16">
        <text>L-lysyl(20)-[histone H4] + S-adenosyl-L-methionine = N(6)-methyl-L-lysyl(20)-[histone H4] + S-adenosyl-L-homocysteine + H(+)</text>
        <dbReference type="Rhea" id="RHEA:60344"/>
        <dbReference type="Rhea" id="RHEA-COMP:15554"/>
        <dbReference type="Rhea" id="RHEA-COMP:15555"/>
        <dbReference type="ChEBI" id="CHEBI:15378"/>
        <dbReference type="ChEBI" id="CHEBI:29969"/>
        <dbReference type="ChEBI" id="CHEBI:57856"/>
        <dbReference type="ChEBI" id="CHEBI:59789"/>
        <dbReference type="ChEBI" id="CHEBI:61929"/>
        <dbReference type="EC" id="2.1.1.361"/>
    </reaction>
</comment>
<dbReference type="GO" id="GO:0005694">
    <property type="term" value="C:chromosome"/>
    <property type="evidence" value="ECO:0007669"/>
    <property type="project" value="UniProtKB-SubCell"/>
</dbReference>
<sequence>MAKGKKKVLTNHNRPKETLESKEVEKKAKENKPDMNGTASNGQPTIQSLWSPSKPRSPLCDNSSSLIQVEIVHEKLTPQTVTSRQGKVRQGLVNPHGGVTQSKVKTCLGLEPTETPILQGQEKDPKPHPNPGPELLHNVSKPKCESGASQKVKVKRAESNASLNRKVTDYYPIRRSSRKSQAELKNEEHRHLDDLIRNGIEEGLQVKHIDGKGRGVFAVRPFKKGQFVIEYHGDLLRLADAKKREAVYARDPGTGCYMYYFHYLSKTYCVDATKESTRLGRLLNHSKTGNCQTRLHDIDGTPHLILVASRDIEAEEELLYDYGDRSKESISAHPWLKY</sequence>
<evidence type="ECO:0000256" key="4">
    <source>
        <dbReference type="ARBA" id="ARBA00022454"/>
    </source>
</evidence>
<keyword evidence="12" id="KW-0805">Transcription regulation</keyword>
<evidence type="ECO:0000256" key="3">
    <source>
        <dbReference type="ARBA" id="ARBA00012187"/>
    </source>
</evidence>
<feature type="region of interest" description="Disordered" evidence="18">
    <location>
        <begin position="116"/>
        <end position="150"/>
    </location>
</feature>
<dbReference type="FunFam" id="2.170.270.10:FF:000021">
    <property type="entry name" value="Histone-lysine N-methyltransferase"/>
    <property type="match status" value="1"/>
</dbReference>
<evidence type="ECO:0000256" key="16">
    <source>
        <dbReference type="ARBA" id="ARBA00047784"/>
    </source>
</evidence>
<gene>
    <name evidence="20" type="ORF">UPYG_G00184350</name>
</gene>
<keyword evidence="21" id="KW-1185">Reference proteome</keyword>
<name>A0ABD0XCA1_UMBPY</name>
<dbReference type="InterPro" id="IPR047266">
    <property type="entry name" value="KMT5A-like_SET"/>
</dbReference>
<dbReference type="SUPFAM" id="SSF82199">
    <property type="entry name" value="SET domain"/>
    <property type="match status" value="1"/>
</dbReference>
<keyword evidence="9" id="KW-0949">S-adenosyl-L-methionine</keyword>
<evidence type="ECO:0000256" key="9">
    <source>
        <dbReference type="ARBA" id="ARBA00022691"/>
    </source>
</evidence>
<evidence type="ECO:0000256" key="5">
    <source>
        <dbReference type="ARBA" id="ARBA00022491"/>
    </source>
</evidence>
<dbReference type="EC" id="2.1.1.361" evidence="3"/>
<dbReference type="InterPro" id="IPR016858">
    <property type="entry name" value="KMT5A-like"/>
</dbReference>
<keyword evidence="7" id="KW-0132">Cell division</keyword>
<evidence type="ECO:0000256" key="10">
    <source>
        <dbReference type="ARBA" id="ARBA00022776"/>
    </source>
</evidence>
<dbReference type="EMBL" id="JAGEUA010000005">
    <property type="protein sequence ID" value="KAL0979382.1"/>
    <property type="molecule type" value="Genomic_DNA"/>
</dbReference>
<dbReference type="PROSITE" id="PS50280">
    <property type="entry name" value="SET"/>
    <property type="match status" value="1"/>
</dbReference>
<comment type="catalytic activity">
    <reaction evidence="17">
        <text>L-lysyl-[protein] + S-adenosyl-L-methionine = N(6)-methyl-L-lysyl-[protein] + S-adenosyl-L-homocysteine + H(+)</text>
        <dbReference type="Rhea" id="RHEA:51736"/>
        <dbReference type="Rhea" id="RHEA-COMP:9752"/>
        <dbReference type="Rhea" id="RHEA-COMP:13053"/>
        <dbReference type="ChEBI" id="CHEBI:15378"/>
        <dbReference type="ChEBI" id="CHEBI:29969"/>
        <dbReference type="ChEBI" id="CHEBI:57856"/>
        <dbReference type="ChEBI" id="CHEBI:59789"/>
        <dbReference type="ChEBI" id="CHEBI:61929"/>
    </reaction>
</comment>
<dbReference type="PANTHER" id="PTHR46167:SF1">
    <property type="entry name" value="N-LYSINE METHYLTRANSFERASE KMT5A"/>
    <property type="match status" value="1"/>
</dbReference>
<dbReference type="GO" id="GO:0051301">
    <property type="term" value="P:cell division"/>
    <property type="evidence" value="ECO:0007669"/>
    <property type="project" value="UniProtKB-KW"/>
</dbReference>
<feature type="region of interest" description="Disordered" evidence="18">
    <location>
        <begin position="1"/>
        <end position="62"/>
    </location>
</feature>
<dbReference type="CDD" id="cd10528">
    <property type="entry name" value="SET_SETD8"/>
    <property type="match status" value="1"/>
</dbReference>
<feature type="compositionally biased region" description="Polar residues" evidence="18">
    <location>
        <begin position="37"/>
        <end position="51"/>
    </location>
</feature>
<keyword evidence="11" id="KW-0156">Chromatin regulator</keyword>
<dbReference type="GO" id="GO:0005634">
    <property type="term" value="C:nucleus"/>
    <property type="evidence" value="ECO:0007669"/>
    <property type="project" value="UniProtKB-SubCell"/>
</dbReference>
<keyword evidence="6" id="KW-0489">Methyltransferase</keyword>
<evidence type="ECO:0000256" key="17">
    <source>
        <dbReference type="ARBA" id="ARBA00048985"/>
    </source>
</evidence>
<evidence type="ECO:0000256" key="18">
    <source>
        <dbReference type="SAM" id="MobiDB-lite"/>
    </source>
</evidence>
<protein>
    <recommendedName>
        <fullName evidence="3">[histone H4]-lysine(20) N-methyltransferase</fullName>
        <ecNumber evidence="3">2.1.1.361</ecNumber>
    </recommendedName>
</protein>
<dbReference type="GO" id="GO:0140944">
    <property type="term" value="F:histone H4K20 monomethyltransferase activity"/>
    <property type="evidence" value="ECO:0007669"/>
    <property type="project" value="UniProtKB-EC"/>
</dbReference>
<accession>A0ABD0XCA1</accession>
<dbReference type="SMART" id="SM00317">
    <property type="entry name" value="SET"/>
    <property type="match status" value="1"/>
</dbReference>
<dbReference type="InterPro" id="IPR046341">
    <property type="entry name" value="SET_dom_sf"/>
</dbReference>
<evidence type="ECO:0000313" key="20">
    <source>
        <dbReference type="EMBL" id="KAL0979382.1"/>
    </source>
</evidence>
<evidence type="ECO:0000256" key="6">
    <source>
        <dbReference type="ARBA" id="ARBA00022603"/>
    </source>
</evidence>
<evidence type="ECO:0000256" key="15">
    <source>
        <dbReference type="ARBA" id="ARBA00023306"/>
    </source>
</evidence>
<dbReference type="AlphaFoldDB" id="A0ABD0XCA1"/>
<keyword evidence="15" id="KW-0131">Cell cycle</keyword>
<proteinExistence type="predicted"/>
<dbReference type="InterPro" id="IPR001214">
    <property type="entry name" value="SET_dom"/>
</dbReference>
<evidence type="ECO:0000256" key="13">
    <source>
        <dbReference type="ARBA" id="ARBA00023163"/>
    </source>
</evidence>
<evidence type="ECO:0000256" key="12">
    <source>
        <dbReference type="ARBA" id="ARBA00023015"/>
    </source>
</evidence>
<dbReference type="InterPro" id="IPR051760">
    <property type="entry name" value="KMT5A"/>
</dbReference>